<dbReference type="RefSeq" id="WP_110277567.1">
    <property type="nucleotide sequence ID" value="NZ_QJJG01000049.1"/>
</dbReference>
<dbReference type="EMBL" id="QJJG01000049">
    <property type="protein sequence ID" value="PXW32057.1"/>
    <property type="molecule type" value="Genomic_DNA"/>
</dbReference>
<sequence>MMSSLSYLHNWRPELQLTVLNGTNNLRHLDFNRLLYRGVPSAKEIISGNGIFAFREEIVLTLKNRFEEALQSGSLSGPTLVNYYVEVLRYIHYCEKNDLELFTHSSAVQYCDFLYQRVLRRETKSTAYSSQRSKLNGVFSLLDKPQKWFDDVIVTSRDDIEPFEAYSQSDLKQLLPLLRALFKQTSKQFLASPDKHRIAYKNVQTMNFRWNGKYYPLCTGINKMMSAATFLLAYYTFSNSTQLYNLHRPSRTSYSSKDTWYSMPAFKRRSFKVIHVEMGKHSIDIPKYSMEFFDKLLEVSQCIDRSENALLLGICIGHKYRPLSGRTLTDFINSFLKKYFPMFDNRGRELRPQISRFRETGSQLIEYNQGDIARGDLLNNTLATRKRHYSTGNKHENQKMTQETALIRAVQAKNKSSISEARKKLDIKILTLEEYTKRLVPGLSRSAHGSHCKEPFGLKSEKFNRKAKKHKLSTGKRVACADLLKCFGCEHQVIVQSVDDIWCLLSFKESIEESLYLHLDIYHYKKNYEKTVIYIEEKILPKISKKIIQEAELKLLDIGRHPLWKAIDTVLFTAQEGSQ</sequence>
<evidence type="ECO:0000313" key="1">
    <source>
        <dbReference type="EMBL" id="PXW32057.1"/>
    </source>
</evidence>
<evidence type="ECO:0000313" key="2">
    <source>
        <dbReference type="Proteomes" id="UP000247485"/>
    </source>
</evidence>
<accession>A0A318F6U1</accession>
<comment type="caution">
    <text evidence="1">The sequence shown here is derived from an EMBL/GenBank/DDBJ whole genome shotgun (WGS) entry which is preliminary data.</text>
</comment>
<protein>
    <submittedName>
        <fullName evidence="1">Uncharacterized protein</fullName>
    </submittedName>
</protein>
<gene>
    <name evidence="1" type="ORF">DET57_1494</name>
</gene>
<organism evidence="1 2">
    <name type="scientific">Klebsiella oxytoca</name>
    <dbReference type="NCBI Taxonomy" id="571"/>
    <lineage>
        <taxon>Bacteria</taxon>
        <taxon>Pseudomonadati</taxon>
        <taxon>Pseudomonadota</taxon>
        <taxon>Gammaproteobacteria</taxon>
        <taxon>Enterobacterales</taxon>
        <taxon>Enterobacteriaceae</taxon>
        <taxon>Klebsiella/Raoultella group</taxon>
        <taxon>Klebsiella</taxon>
    </lineage>
</organism>
<proteinExistence type="predicted"/>
<dbReference type="Proteomes" id="UP000247485">
    <property type="component" value="Unassembled WGS sequence"/>
</dbReference>
<reference evidence="1 2" key="1">
    <citation type="submission" date="2018-05" db="EMBL/GenBank/DDBJ databases">
        <title>Freshwater and sediment microbial communities from various areas in North America, analyzing microbe dynamics in response to fracking.</title>
        <authorList>
            <person name="Lamendella R."/>
        </authorList>
    </citation>
    <scope>NUCLEOTIDE SEQUENCE [LARGE SCALE GENOMIC DNA]</scope>
    <source>
        <strain evidence="1 2">67</strain>
    </source>
</reference>
<dbReference type="AlphaFoldDB" id="A0A318F6U1"/>
<name>A0A318F6U1_KLEOX</name>